<evidence type="ECO:0000256" key="5">
    <source>
        <dbReference type="ARBA" id="ARBA00023136"/>
    </source>
</evidence>
<organism evidence="9 10">
    <name type="scientific">Corynebacterium freneyi</name>
    <dbReference type="NCBI Taxonomy" id="134034"/>
    <lineage>
        <taxon>Bacteria</taxon>
        <taxon>Bacillati</taxon>
        <taxon>Actinomycetota</taxon>
        <taxon>Actinomycetes</taxon>
        <taxon>Mycobacteriales</taxon>
        <taxon>Corynebacteriaceae</taxon>
        <taxon>Corynebacterium</taxon>
    </lineage>
</organism>
<dbReference type="PANTHER" id="PTHR38459">
    <property type="entry name" value="PROPHAGE BACTOPRENOL-LINKED GLUCOSE TRANSLOCASE HOMOLOG"/>
    <property type="match status" value="1"/>
</dbReference>
<dbReference type="InterPro" id="IPR051401">
    <property type="entry name" value="GtrA_CellWall_Glycosyl"/>
</dbReference>
<feature type="transmembrane region" description="Helical" evidence="7">
    <location>
        <begin position="82"/>
        <end position="98"/>
    </location>
</feature>
<proteinExistence type="inferred from homology"/>
<dbReference type="Pfam" id="PF04138">
    <property type="entry name" value="GtrA_DPMS_TM"/>
    <property type="match status" value="1"/>
</dbReference>
<protein>
    <submittedName>
        <fullName evidence="9">Flippase GtrA</fullName>
    </submittedName>
</protein>
<keyword evidence="3 7" id="KW-0812">Transmembrane</keyword>
<evidence type="ECO:0000259" key="8">
    <source>
        <dbReference type="Pfam" id="PF04138"/>
    </source>
</evidence>
<evidence type="ECO:0000256" key="3">
    <source>
        <dbReference type="ARBA" id="ARBA00022692"/>
    </source>
</evidence>
<evidence type="ECO:0000256" key="6">
    <source>
        <dbReference type="SAM" id="MobiDB-lite"/>
    </source>
</evidence>
<evidence type="ECO:0000256" key="2">
    <source>
        <dbReference type="ARBA" id="ARBA00009399"/>
    </source>
</evidence>
<gene>
    <name evidence="9" type="ORF">JOF33_002504</name>
</gene>
<keyword evidence="4 7" id="KW-1133">Transmembrane helix</keyword>
<sequence>MHKAHDDSTSENRDDRAAEPMVDAPGVRAEKSASAPLSDKPRDDHGLMVQMMRFIISGVIAAVVDFGTLIILNWGLGVDRTLSKAVSWVLGTITAYMINRRWTFKAEASGKRLAAVAVLYLTTFAVQNVIFWAAPFLLVDQWGWGRGPSDTVAFVVAQGVATVVNFIVQRTVIFKVK</sequence>
<evidence type="ECO:0000256" key="4">
    <source>
        <dbReference type="ARBA" id="ARBA00022989"/>
    </source>
</evidence>
<dbReference type="RefSeq" id="WP_246580154.1">
    <property type="nucleotide sequence ID" value="NZ_CP047357.1"/>
</dbReference>
<dbReference type="InterPro" id="IPR007267">
    <property type="entry name" value="GtrA_DPMS_TM"/>
</dbReference>
<keyword evidence="5 7" id="KW-0472">Membrane</keyword>
<evidence type="ECO:0000313" key="9">
    <source>
        <dbReference type="EMBL" id="MBP2333805.1"/>
    </source>
</evidence>
<evidence type="ECO:0000313" key="10">
    <source>
        <dbReference type="Proteomes" id="UP001519305"/>
    </source>
</evidence>
<feature type="transmembrane region" description="Helical" evidence="7">
    <location>
        <begin position="151"/>
        <end position="168"/>
    </location>
</feature>
<dbReference type="EMBL" id="JAGINY010000001">
    <property type="protein sequence ID" value="MBP2333805.1"/>
    <property type="molecule type" value="Genomic_DNA"/>
</dbReference>
<reference evidence="9 10" key="1">
    <citation type="submission" date="2021-03" db="EMBL/GenBank/DDBJ databases">
        <title>Sequencing the genomes of 1000 actinobacteria strains.</title>
        <authorList>
            <person name="Klenk H.-P."/>
        </authorList>
    </citation>
    <scope>NUCLEOTIDE SEQUENCE [LARGE SCALE GENOMIC DNA]</scope>
    <source>
        <strain evidence="9 10">DSM 44506</strain>
    </source>
</reference>
<dbReference type="Proteomes" id="UP001519305">
    <property type="component" value="Unassembled WGS sequence"/>
</dbReference>
<comment type="subcellular location">
    <subcellularLocation>
        <location evidence="1">Membrane</location>
        <topology evidence="1">Multi-pass membrane protein</topology>
    </subcellularLocation>
</comment>
<accession>A0ABS4UBB9</accession>
<feature type="region of interest" description="Disordered" evidence="6">
    <location>
        <begin position="1"/>
        <end position="41"/>
    </location>
</feature>
<comment type="caution">
    <text evidence="9">The sequence shown here is derived from an EMBL/GenBank/DDBJ whole genome shotgun (WGS) entry which is preliminary data.</text>
</comment>
<feature type="transmembrane region" description="Helical" evidence="7">
    <location>
        <begin position="54"/>
        <end position="76"/>
    </location>
</feature>
<evidence type="ECO:0000256" key="7">
    <source>
        <dbReference type="SAM" id="Phobius"/>
    </source>
</evidence>
<name>A0ABS4UBB9_9CORY</name>
<feature type="transmembrane region" description="Helical" evidence="7">
    <location>
        <begin position="118"/>
        <end position="139"/>
    </location>
</feature>
<keyword evidence="10" id="KW-1185">Reference proteome</keyword>
<dbReference type="PANTHER" id="PTHR38459:SF6">
    <property type="entry name" value="ARABINOGALACTAN BIOSYNTHESIS RECRUITING PROTEIN RV3789"/>
    <property type="match status" value="1"/>
</dbReference>
<evidence type="ECO:0000256" key="1">
    <source>
        <dbReference type="ARBA" id="ARBA00004141"/>
    </source>
</evidence>
<feature type="compositionally biased region" description="Basic and acidic residues" evidence="6">
    <location>
        <begin position="1"/>
        <end position="18"/>
    </location>
</feature>
<comment type="similarity">
    <text evidence="2">Belongs to the GtrA family.</text>
</comment>
<feature type="domain" description="GtrA/DPMS transmembrane" evidence="8">
    <location>
        <begin position="53"/>
        <end position="174"/>
    </location>
</feature>